<proteinExistence type="inferred from homology"/>
<protein>
    <submittedName>
        <fullName evidence="4">Soluble lytic murein transglycosylase-like protein</fullName>
    </submittedName>
</protein>
<evidence type="ECO:0000259" key="3">
    <source>
        <dbReference type="Pfam" id="PF01464"/>
    </source>
</evidence>
<sequence>MARIGFSISNQVLTACAIASATLMAGCSSVDNTSTKQLSAIQTPKPQPSATTQTAAYAVPAQNGTTPTPTAYATPGTTLTPAQQAAAQLGAMTSQQTAAATTTPATTAVPAASATASAAAVDADTPPPVDLAAAAAATTFVVPGMPALPTPRPDIPQTAAVAAATPVAASPVQIASAVPQQEPLPEAAAAMVQTASFGTSPQIPQGMYAMAAMESDFDTGEPMGLENLVAREMIVPMPRPGSAVGYAAASAMPASLTTALAAKPTSSRPELDRLISFYAKLNGIPEELVHRVVKRESTYNPRAYHNGNYGLMQIRYNTAKGLGYEGPAEGLFDAETNLKYATKYLRGAWVVADSQHDSAVKLYASGYYYTAKRKGLLDDLDMR</sequence>
<comment type="caution">
    <text evidence="4">The sequence shown here is derived from an EMBL/GenBank/DDBJ whole genome shotgun (WGS) entry which is preliminary data.</text>
</comment>
<dbReference type="PROSITE" id="PS51257">
    <property type="entry name" value="PROKAR_LIPOPROTEIN"/>
    <property type="match status" value="1"/>
</dbReference>
<feature type="chain" id="PRO_5046549526" evidence="2">
    <location>
        <begin position="26"/>
        <end position="383"/>
    </location>
</feature>
<accession>A0ABU0BSM1</accession>
<dbReference type="Proteomes" id="UP001230207">
    <property type="component" value="Unassembled WGS sequence"/>
</dbReference>
<reference evidence="4 5" key="1">
    <citation type="submission" date="2023-07" db="EMBL/GenBank/DDBJ databases">
        <title>Genomic Encyclopedia of Type Strains, Phase IV (KMG-IV): sequencing the most valuable type-strain genomes for metagenomic binning, comparative biology and taxonomic classification.</title>
        <authorList>
            <person name="Goeker M."/>
        </authorList>
    </citation>
    <scope>NUCLEOTIDE SEQUENCE [LARGE SCALE GENOMIC DNA]</scope>
    <source>
        <strain evidence="4 5">DSM 1112</strain>
    </source>
</reference>
<evidence type="ECO:0000313" key="4">
    <source>
        <dbReference type="EMBL" id="MDQ0320957.1"/>
    </source>
</evidence>
<name>A0ABU0BSM1_9HYPH</name>
<evidence type="ECO:0000256" key="1">
    <source>
        <dbReference type="ARBA" id="ARBA00009387"/>
    </source>
</evidence>
<feature type="signal peptide" evidence="2">
    <location>
        <begin position="1"/>
        <end position="25"/>
    </location>
</feature>
<feature type="domain" description="Transglycosylase SLT" evidence="3">
    <location>
        <begin position="275"/>
        <end position="367"/>
    </location>
</feature>
<keyword evidence="2" id="KW-0732">Signal</keyword>
<dbReference type="InterPro" id="IPR008258">
    <property type="entry name" value="Transglycosylase_SLT_dom_1"/>
</dbReference>
<dbReference type="CDD" id="cd00254">
    <property type="entry name" value="LT-like"/>
    <property type="match status" value="1"/>
</dbReference>
<gene>
    <name evidence="4" type="ORF">QO002_003095</name>
</gene>
<dbReference type="Gene3D" id="1.10.530.10">
    <property type="match status" value="1"/>
</dbReference>
<dbReference type="Pfam" id="PF01464">
    <property type="entry name" value="SLT"/>
    <property type="match status" value="1"/>
</dbReference>
<comment type="similarity">
    <text evidence="1">Belongs to the virb1 family.</text>
</comment>
<dbReference type="SUPFAM" id="SSF53955">
    <property type="entry name" value="Lysozyme-like"/>
    <property type="match status" value="1"/>
</dbReference>
<evidence type="ECO:0000256" key="2">
    <source>
        <dbReference type="SAM" id="SignalP"/>
    </source>
</evidence>
<dbReference type="InterPro" id="IPR023346">
    <property type="entry name" value="Lysozyme-like_dom_sf"/>
</dbReference>
<dbReference type="RefSeq" id="WP_307231159.1">
    <property type="nucleotide sequence ID" value="NZ_JAUSVF010000001.1"/>
</dbReference>
<evidence type="ECO:0000313" key="5">
    <source>
        <dbReference type="Proteomes" id="UP001230207"/>
    </source>
</evidence>
<organism evidence="4 5">
    <name type="scientific">Pararhizobium capsulatum DSM 1112</name>
    <dbReference type="NCBI Taxonomy" id="1121113"/>
    <lineage>
        <taxon>Bacteria</taxon>
        <taxon>Pseudomonadati</taxon>
        <taxon>Pseudomonadota</taxon>
        <taxon>Alphaproteobacteria</taxon>
        <taxon>Hyphomicrobiales</taxon>
        <taxon>Rhizobiaceae</taxon>
        <taxon>Rhizobium/Agrobacterium group</taxon>
        <taxon>Pararhizobium</taxon>
    </lineage>
</organism>
<keyword evidence="5" id="KW-1185">Reference proteome</keyword>
<dbReference type="EMBL" id="JAUSVF010000001">
    <property type="protein sequence ID" value="MDQ0320957.1"/>
    <property type="molecule type" value="Genomic_DNA"/>
</dbReference>